<evidence type="ECO:0000313" key="2">
    <source>
        <dbReference type="Proteomes" id="UP000018721"/>
    </source>
</evidence>
<dbReference type="EMBL" id="ANIZ01000460">
    <property type="protein sequence ID" value="ETI54631.1"/>
    <property type="molecule type" value="Genomic_DNA"/>
</dbReference>
<name>V9FU70_PHYNI</name>
<keyword evidence="2" id="KW-1185">Reference proteome</keyword>
<proteinExistence type="predicted"/>
<accession>V9FU70</accession>
<dbReference type="HOGENOM" id="CLU_2241927_0_0_1"/>
<organism evidence="1 2">
    <name type="scientific">Phytophthora nicotianae P1569</name>
    <dbReference type="NCBI Taxonomy" id="1317065"/>
    <lineage>
        <taxon>Eukaryota</taxon>
        <taxon>Sar</taxon>
        <taxon>Stramenopiles</taxon>
        <taxon>Oomycota</taxon>
        <taxon>Peronosporomycetes</taxon>
        <taxon>Peronosporales</taxon>
        <taxon>Peronosporaceae</taxon>
        <taxon>Phytophthora</taxon>
    </lineage>
</organism>
<reference evidence="1 2" key="1">
    <citation type="submission" date="2013-11" db="EMBL/GenBank/DDBJ databases">
        <title>The Genome Sequence of Phytophthora parasitica P1569.</title>
        <authorList>
            <consortium name="The Broad Institute Genomics Platform"/>
            <person name="Russ C."/>
            <person name="Tyler B."/>
            <person name="Panabieres F."/>
            <person name="Shan W."/>
            <person name="Tripathy S."/>
            <person name="Grunwald N."/>
            <person name="Machado M."/>
            <person name="Johnson C.S."/>
            <person name="Arredondo F."/>
            <person name="Hong C."/>
            <person name="Coffey M."/>
            <person name="Young S.K."/>
            <person name="Zeng Q."/>
            <person name="Gargeya S."/>
            <person name="Fitzgerald M."/>
            <person name="Abouelleil A."/>
            <person name="Alvarado L."/>
            <person name="Chapman S.B."/>
            <person name="Gainer-Dewar J."/>
            <person name="Goldberg J."/>
            <person name="Griggs A."/>
            <person name="Gujja S."/>
            <person name="Hansen M."/>
            <person name="Howarth C."/>
            <person name="Imamovic A."/>
            <person name="Ireland A."/>
            <person name="Larimer J."/>
            <person name="McCowan C."/>
            <person name="Murphy C."/>
            <person name="Pearson M."/>
            <person name="Poon T.W."/>
            <person name="Priest M."/>
            <person name="Roberts A."/>
            <person name="Saif S."/>
            <person name="Shea T."/>
            <person name="Sykes S."/>
            <person name="Wortman J."/>
            <person name="Nusbaum C."/>
            <person name="Birren B."/>
        </authorList>
    </citation>
    <scope>NUCLEOTIDE SEQUENCE [LARGE SCALE GENOMIC DNA]</scope>
    <source>
        <strain evidence="1 2">P1569</strain>
    </source>
</reference>
<dbReference type="AlphaFoldDB" id="V9FU70"/>
<dbReference type="Proteomes" id="UP000018721">
    <property type="component" value="Unassembled WGS sequence"/>
</dbReference>
<gene>
    <name evidence="1" type="ORF">F443_02599</name>
</gene>
<evidence type="ECO:0000313" key="1">
    <source>
        <dbReference type="EMBL" id="ETI54631.1"/>
    </source>
</evidence>
<comment type="caution">
    <text evidence="1">The sequence shown here is derived from an EMBL/GenBank/DDBJ whole genome shotgun (WGS) entry which is preliminary data.</text>
</comment>
<protein>
    <submittedName>
        <fullName evidence="1">Uncharacterized protein</fullName>
    </submittedName>
</protein>
<sequence length="105" mass="11269">MASATGGLKIIAKEFAIDSPWARLDGSNSPGKEYQFVALSTRATTTFTDKEKIEVELAAKILELGDAAFKSHVKTVLLPSSLVQQVTDAVERKALIKNPGGMPHD</sequence>